<reference evidence="2 3" key="1">
    <citation type="journal article" date="2021" name="Sci. Rep.">
        <title>The genome of the diatom Chaetoceros tenuissimus carries an ancient integrated fragment of an extant virus.</title>
        <authorList>
            <person name="Hongo Y."/>
            <person name="Kimura K."/>
            <person name="Takaki Y."/>
            <person name="Yoshida Y."/>
            <person name="Baba S."/>
            <person name="Kobayashi G."/>
            <person name="Nagasaki K."/>
            <person name="Hano T."/>
            <person name="Tomaru Y."/>
        </authorList>
    </citation>
    <scope>NUCLEOTIDE SEQUENCE [LARGE SCALE GENOMIC DNA]</scope>
    <source>
        <strain evidence="2 3">NIES-3715</strain>
    </source>
</reference>
<organism evidence="2 3">
    <name type="scientific">Chaetoceros tenuissimus</name>
    <dbReference type="NCBI Taxonomy" id="426638"/>
    <lineage>
        <taxon>Eukaryota</taxon>
        <taxon>Sar</taxon>
        <taxon>Stramenopiles</taxon>
        <taxon>Ochrophyta</taxon>
        <taxon>Bacillariophyta</taxon>
        <taxon>Coscinodiscophyceae</taxon>
        <taxon>Chaetocerotophycidae</taxon>
        <taxon>Chaetocerotales</taxon>
        <taxon>Chaetocerotaceae</taxon>
        <taxon>Chaetoceros</taxon>
    </lineage>
</organism>
<feature type="region of interest" description="Disordered" evidence="1">
    <location>
        <begin position="50"/>
        <end position="97"/>
    </location>
</feature>
<feature type="compositionally biased region" description="Basic and acidic residues" evidence="1">
    <location>
        <begin position="15"/>
        <end position="25"/>
    </location>
</feature>
<comment type="caution">
    <text evidence="2">The sequence shown here is derived from an EMBL/GenBank/DDBJ whole genome shotgun (WGS) entry which is preliminary data.</text>
</comment>
<dbReference type="AlphaFoldDB" id="A0AAD3D009"/>
<evidence type="ECO:0000256" key="1">
    <source>
        <dbReference type="SAM" id="MobiDB-lite"/>
    </source>
</evidence>
<sequence length="156" mass="17965">MGFLETIFSCFYDKKKQKQEDAKSEQEEDAIDIGDPKVISNIAQFPSVKQMRNMSTIQEEKEGDVTVDNDDDNQKRQSVDNDQDTATNDQKVDDSTVEELKKLFPELTIGFNTPEAEWNDMSQPIRCTYKEYDTSISDYRNEFIGEELPTNINGKI</sequence>
<gene>
    <name evidence="2" type="ORF">CTEN210_11823</name>
</gene>
<evidence type="ECO:0000313" key="3">
    <source>
        <dbReference type="Proteomes" id="UP001054902"/>
    </source>
</evidence>
<proteinExistence type="predicted"/>
<name>A0AAD3D009_9STRA</name>
<dbReference type="Proteomes" id="UP001054902">
    <property type="component" value="Unassembled WGS sequence"/>
</dbReference>
<dbReference type="EMBL" id="BLLK01000047">
    <property type="protein sequence ID" value="GFH55347.1"/>
    <property type="molecule type" value="Genomic_DNA"/>
</dbReference>
<protein>
    <submittedName>
        <fullName evidence="2">Uncharacterized protein</fullName>
    </submittedName>
</protein>
<keyword evidence="3" id="KW-1185">Reference proteome</keyword>
<evidence type="ECO:0000313" key="2">
    <source>
        <dbReference type="EMBL" id="GFH55347.1"/>
    </source>
</evidence>
<feature type="region of interest" description="Disordered" evidence="1">
    <location>
        <begin position="15"/>
        <end position="37"/>
    </location>
</feature>
<accession>A0AAD3D009</accession>